<dbReference type="OrthoDB" id="4485518at2"/>
<proteinExistence type="predicted"/>
<name>A0A1I0U845_9NOCA</name>
<evidence type="ECO:0008006" key="4">
    <source>
        <dbReference type="Google" id="ProtNLM"/>
    </source>
</evidence>
<reference evidence="2 3" key="1">
    <citation type="submission" date="2016-10" db="EMBL/GenBank/DDBJ databases">
        <authorList>
            <person name="de Groot N.N."/>
        </authorList>
    </citation>
    <scope>NUCLEOTIDE SEQUENCE [LARGE SCALE GENOMIC DNA]</scope>
    <source>
        <strain evidence="2 3">DSM 44908</strain>
    </source>
</reference>
<dbReference type="AlphaFoldDB" id="A0A1I0U845"/>
<dbReference type="Proteomes" id="UP000182054">
    <property type="component" value="Unassembled WGS sequence"/>
</dbReference>
<feature type="transmembrane region" description="Helical" evidence="1">
    <location>
        <begin position="39"/>
        <end position="66"/>
    </location>
</feature>
<keyword evidence="1" id="KW-1133">Transmembrane helix</keyword>
<sequence>MSKNTRVVTVIAVLVVVLGVYFVLLGGRGIELIRLGTPVGIGLGIGVLLLPLIGLWIVGATLMAGFRHQHLAQRARDEGRELDVDDLPRMPSGRIQRDAADELFARVKAEYEAAPDSWLTNYRLARAYDYAGDRSRARDIMRRAVELERAEGA</sequence>
<dbReference type="RefSeq" id="WP_068364629.1">
    <property type="nucleotide sequence ID" value="NZ_FOJN01000015.1"/>
</dbReference>
<keyword evidence="1" id="KW-0812">Transmembrane</keyword>
<accession>A0A1I0U845</accession>
<evidence type="ECO:0000256" key="1">
    <source>
        <dbReference type="SAM" id="Phobius"/>
    </source>
</evidence>
<feature type="transmembrane region" description="Helical" evidence="1">
    <location>
        <begin position="7"/>
        <end position="27"/>
    </location>
</feature>
<keyword evidence="1" id="KW-0472">Membrane</keyword>
<evidence type="ECO:0000313" key="2">
    <source>
        <dbReference type="EMBL" id="SFA60221.1"/>
    </source>
</evidence>
<dbReference type="GeneID" id="85487163"/>
<organism evidence="2 3">
    <name type="scientific">Rhodococcoides kroppenstedtii</name>
    <dbReference type="NCBI Taxonomy" id="293050"/>
    <lineage>
        <taxon>Bacteria</taxon>
        <taxon>Bacillati</taxon>
        <taxon>Actinomycetota</taxon>
        <taxon>Actinomycetes</taxon>
        <taxon>Mycobacteriales</taxon>
        <taxon>Nocardiaceae</taxon>
        <taxon>Rhodococcoides</taxon>
    </lineage>
</organism>
<protein>
    <recommendedName>
        <fullName evidence="4">Tetratricopeptide repeat-containing protein</fullName>
    </recommendedName>
</protein>
<dbReference type="EMBL" id="FOJN01000015">
    <property type="protein sequence ID" value="SFA60221.1"/>
    <property type="molecule type" value="Genomic_DNA"/>
</dbReference>
<gene>
    <name evidence="2" type="ORF">SAMN05444374_1153</name>
</gene>
<evidence type="ECO:0000313" key="3">
    <source>
        <dbReference type="Proteomes" id="UP000182054"/>
    </source>
</evidence>